<reference evidence="1 2" key="1">
    <citation type="submission" date="2015-10" db="EMBL/GenBank/DDBJ databases">
        <title>Genome analyses suggest a sexual origin of heterokaryosis in a supposedly ancient asexual fungus.</title>
        <authorList>
            <person name="Ropars J."/>
            <person name="Sedzielewska K."/>
            <person name="Noel J."/>
            <person name="Charron P."/>
            <person name="Farinelli L."/>
            <person name="Marton T."/>
            <person name="Kruger M."/>
            <person name="Pelin A."/>
            <person name="Brachmann A."/>
            <person name="Corradi N."/>
        </authorList>
    </citation>
    <scope>NUCLEOTIDE SEQUENCE [LARGE SCALE GENOMIC DNA]</scope>
    <source>
        <strain evidence="1 2">A4</strain>
    </source>
</reference>
<dbReference type="AlphaFoldDB" id="A0A2I1GJA6"/>
<dbReference type="VEuPathDB" id="FungiDB:FUN_004698"/>
<dbReference type="VEuPathDB" id="FungiDB:RhiirA1_456099"/>
<proteinExistence type="predicted"/>
<dbReference type="Proteomes" id="UP000234323">
    <property type="component" value="Unassembled WGS sequence"/>
</dbReference>
<name>A0A2I1GJA6_9GLOM</name>
<comment type="caution">
    <text evidence="1">The sequence shown here is derived from an EMBL/GenBank/DDBJ whole genome shotgun (WGS) entry which is preliminary data.</text>
</comment>
<gene>
    <name evidence="1" type="ORF">RhiirA4_520447</name>
</gene>
<dbReference type="VEuPathDB" id="FungiDB:RhiirFUN_023037"/>
<evidence type="ECO:0000313" key="1">
    <source>
        <dbReference type="EMBL" id="PKY46705.1"/>
    </source>
</evidence>
<accession>A0A2I1GJA6</accession>
<keyword evidence="2" id="KW-1185">Reference proteome</keyword>
<evidence type="ECO:0008006" key="3">
    <source>
        <dbReference type="Google" id="ProtNLM"/>
    </source>
</evidence>
<sequence>MDQLINHKHKTDFLLSDNTSLGMPTQTTIKHNRKCKTKILCSECNQKRELLEENHQICRVCYKAKSVFIPSGNKIIDDFIMHTLTSSSKLAGKMVFAPYDQFIDVKFIAEGGFSKIYKAIWINRPVLKNWSKPTYKNYEVVLKTL</sequence>
<evidence type="ECO:0000313" key="2">
    <source>
        <dbReference type="Proteomes" id="UP000234323"/>
    </source>
</evidence>
<protein>
    <recommendedName>
        <fullName evidence="3">Protein kinase domain-containing protein</fullName>
    </recommendedName>
</protein>
<organism evidence="1 2">
    <name type="scientific">Rhizophagus irregularis</name>
    <dbReference type="NCBI Taxonomy" id="588596"/>
    <lineage>
        <taxon>Eukaryota</taxon>
        <taxon>Fungi</taxon>
        <taxon>Fungi incertae sedis</taxon>
        <taxon>Mucoromycota</taxon>
        <taxon>Glomeromycotina</taxon>
        <taxon>Glomeromycetes</taxon>
        <taxon>Glomerales</taxon>
        <taxon>Glomeraceae</taxon>
        <taxon>Rhizophagus</taxon>
    </lineage>
</organism>
<dbReference type="EMBL" id="LLXI01000474">
    <property type="protein sequence ID" value="PKY46705.1"/>
    <property type="molecule type" value="Genomic_DNA"/>
</dbReference>